<dbReference type="Proteomes" id="UP000318943">
    <property type="component" value="Unassembled WGS sequence"/>
</dbReference>
<proteinExistence type="predicted"/>
<dbReference type="Gene3D" id="3.40.50.11310">
    <property type="entry name" value="Bacterial phosphonate metabolism protein PhnH"/>
    <property type="match status" value="1"/>
</dbReference>
<evidence type="ECO:0000313" key="2">
    <source>
        <dbReference type="Proteomes" id="UP000318943"/>
    </source>
</evidence>
<evidence type="ECO:0000313" key="1">
    <source>
        <dbReference type="EMBL" id="TSP13190.1"/>
    </source>
</evidence>
<dbReference type="Pfam" id="PF05845">
    <property type="entry name" value="PhnH"/>
    <property type="match status" value="1"/>
</dbReference>
<dbReference type="PIRSF" id="PIRSF020680">
    <property type="entry name" value="PhnH"/>
    <property type="match status" value="1"/>
</dbReference>
<keyword evidence="1" id="KW-0456">Lyase</keyword>
<accession>A0ABY3EQM2</accession>
<gene>
    <name evidence="1" type="primary">phnH</name>
    <name evidence="1" type="ORF">FGG12_09855</name>
</gene>
<dbReference type="SUPFAM" id="SSF159709">
    <property type="entry name" value="PhnH-like"/>
    <property type="match status" value="1"/>
</dbReference>
<reference evidence="1 2" key="1">
    <citation type="submission" date="2019-05" db="EMBL/GenBank/DDBJ databases">
        <title>Whole genome sequence analysis of Cupriavidus campinensis S14E4C strain.</title>
        <authorList>
            <person name="Abbaszade G."/>
            <person name="Szabo A."/>
            <person name="Toumi M."/>
            <person name="Toth E."/>
        </authorList>
    </citation>
    <scope>NUCLEOTIDE SEQUENCE [LARGE SCALE GENOMIC DNA]</scope>
    <source>
        <strain evidence="1 2">S14E4C</strain>
    </source>
</reference>
<dbReference type="InterPro" id="IPR008772">
    <property type="entry name" value="Phosphonate_metab_PhnH"/>
</dbReference>
<dbReference type="InterPro" id="IPR038058">
    <property type="entry name" value="PhnH-like_sp"/>
</dbReference>
<keyword evidence="2" id="KW-1185">Reference proteome</keyword>
<dbReference type="NCBIfam" id="TIGR03292">
    <property type="entry name" value="PhnH_redo"/>
    <property type="match status" value="1"/>
</dbReference>
<dbReference type="RefSeq" id="WP_144197475.1">
    <property type="nucleotide sequence ID" value="NZ_VCIZ01000004.1"/>
</dbReference>
<organism evidence="1 2">
    <name type="scientific">Cupriavidus campinensis</name>
    <dbReference type="NCBI Taxonomy" id="151783"/>
    <lineage>
        <taxon>Bacteria</taxon>
        <taxon>Pseudomonadati</taxon>
        <taxon>Pseudomonadota</taxon>
        <taxon>Betaproteobacteria</taxon>
        <taxon>Burkholderiales</taxon>
        <taxon>Burkholderiaceae</taxon>
        <taxon>Cupriavidus</taxon>
    </lineage>
</organism>
<sequence length="220" mass="22906">MPTTQANLPNFGTPAASLLPGFDNPVDDAQQVFRATLEAFAHPGRLETLPATSGVPEGLSPALAALLLTLADPDTPVWLPAAVPAPARAFLRFHCGCPLVDQLDAASFVCVPAGHAMPALADCAQGQPAYPDRSATLIVEVASLTEGDTLTLHGPGIETTQALTVTGLPADFPASWRANNAGFPLGVDLLLASGDQFCALTRTTHLTHLTHRTHLTHGEN</sequence>
<comment type="caution">
    <text evidence="1">The sequence shown here is derived from an EMBL/GenBank/DDBJ whole genome shotgun (WGS) entry which is preliminary data.</text>
</comment>
<protein>
    <submittedName>
        <fullName evidence="1">Phosphonate C-P lyase system protein PhnH</fullName>
    </submittedName>
</protein>
<dbReference type="GO" id="GO:0016829">
    <property type="term" value="F:lyase activity"/>
    <property type="evidence" value="ECO:0007669"/>
    <property type="project" value="UniProtKB-KW"/>
</dbReference>
<dbReference type="EMBL" id="VCIZ01000004">
    <property type="protein sequence ID" value="TSP13190.1"/>
    <property type="molecule type" value="Genomic_DNA"/>
</dbReference>
<name>A0ABY3EQM2_9BURK</name>